<name>A0ABQ1NMX0_9BACI</name>
<evidence type="ECO:0000313" key="2">
    <source>
        <dbReference type="EMBL" id="GGC78742.1"/>
    </source>
</evidence>
<feature type="chain" id="PRO_5045315345" description="DUF4367 domain-containing protein" evidence="1">
    <location>
        <begin position="20"/>
        <end position="154"/>
    </location>
</feature>
<proteinExistence type="predicted"/>
<evidence type="ECO:0000313" key="3">
    <source>
        <dbReference type="Proteomes" id="UP000619534"/>
    </source>
</evidence>
<protein>
    <recommendedName>
        <fullName evidence="4">DUF4367 domain-containing protein</fullName>
    </recommendedName>
</protein>
<feature type="signal peptide" evidence="1">
    <location>
        <begin position="1"/>
        <end position="19"/>
    </location>
</feature>
<dbReference type="RefSeq" id="WP_062445315.1">
    <property type="nucleotide sequence ID" value="NZ_BMCJ01000001.1"/>
</dbReference>
<dbReference type="EMBL" id="BMCJ01000001">
    <property type="protein sequence ID" value="GGC78742.1"/>
    <property type="molecule type" value="Genomic_DNA"/>
</dbReference>
<evidence type="ECO:0000256" key="1">
    <source>
        <dbReference type="SAM" id="SignalP"/>
    </source>
</evidence>
<accession>A0ABQ1NMX0</accession>
<keyword evidence="1" id="KW-0732">Signal</keyword>
<comment type="caution">
    <text evidence="2">The sequence shown here is derived from an EMBL/GenBank/DDBJ whole genome shotgun (WGS) entry which is preliminary data.</text>
</comment>
<evidence type="ECO:0008006" key="4">
    <source>
        <dbReference type="Google" id="ProtNLM"/>
    </source>
</evidence>
<dbReference type="Proteomes" id="UP000619534">
    <property type="component" value="Unassembled WGS sequence"/>
</dbReference>
<keyword evidence="3" id="KW-1185">Reference proteome</keyword>
<dbReference type="PROSITE" id="PS51257">
    <property type="entry name" value="PROKAR_LIPOPROTEIN"/>
    <property type="match status" value="1"/>
</dbReference>
<reference evidence="3" key="1">
    <citation type="journal article" date="2019" name="Int. J. Syst. Evol. Microbiol.">
        <title>The Global Catalogue of Microorganisms (GCM) 10K type strain sequencing project: providing services to taxonomists for standard genome sequencing and annotation.</title>
        <authorList>
            <consortium name="The Broad Institute Genomics Platform"/>
            <consortium name="The Broad Institute Genome Sequencing Center for Infectious Disease"/>
            <person name="Wu L."/>
            <person name="Ma J."/>
        </authorList>
    </citation>
    <scope>NUCLEOTIDE SEQUENCE [LARGE SCALE GENOMIC DNA]</scope>
    <source>
        <strain evidence="3">CCM 7282</strain>
    </source>
</reference>
<organism evidence="2 3">
    <name type="scientific">Thalassobacillus devorans</name>
    <dbReference type="NCBI Taxonomy" id="279813"/>
    <lineage>
        <taxon>Bacteria</taxon>
        <taxon>Bacillati</taxon>
        <taxon>Bacillota</taxon>
        <taxon>Bacilli</taxon>
        <taxon>Bacillales</taxon>
        <taxon>Bacillaceae</taxon>
        <taxon>Thalassobacillus</taxon>
    </lineage>
</organism>
<sequence>MKKIALILMIVLVTAACSARNDMQAYDKDKITNELGAVDFDYELPAKVPMEVDNLEVESFAPEQPIFVANFQGTEGQLMELEVINAKMESPGSNLFEQVEFGDGQKGFFYENAQGSRMLLWEKNGVHYQLKSAANEDAEALEDEELIDTAETFE</sequence>
<gene>
    <name evidence="2" type="ORF">GCM10007216_06560</name>
</gene>